<dbReference type="InterPro" id="IPR012341">
    <property type="entry name" value="6hp_glycosidase-like_sf"/>
</dbReference>
<evidence type="ECO:0008006" key="3">
    <source>
        <dbReference type="Google" id="ProtNLM"/>
    </source>
</evidence>
<comment type="caution">
    <text evidence="1">The sequence shown here is derived from an EMBL/GenBank/DDBJ whole genome shotgun (WGS) entry which is preliminary data.</text>
</comment>
<accession>A0A7Y9EXR2</accession>
<dbReference type="GO" id="GO:0005975">
    <property type="term" value="P:carbohydrate metabolic process"/>
    <property type="evidence" value="ECO:0007669"/>
    <property type="project" value="InterPro"/>
</dbReference>
<dbReference type="Proteomes" id="UP000516957">
    <property type="component" value="Unassembled WGS sequence"/>
</dbReference>
<sequence>MSTRDAADPEAAGVCAEVAAAGWRWVLAQVRWDDGPWIPESVPHAGAPPDERDGTHSGVGGLALALAELALARAWTPQEAELADAVATRVRAGLGATDDCSAFDGLVSAVGTLVALDAPGAEDAVARLAALAGPDGWGQSVLGPPYPDGTRISDATLGTAGVLLGAVWARRHRVRGADDLARHAADVLLAEAEPADVGRLWRFVPLRFLDHVAPEERREMPNWSHGVAGIAGALAVAGAELERPDLVVAARSGAEHLLSWADTGGGGLVVPRVVPPRPDGPVEVSYGWCHGPTGTALLFEALELAGVEEVAGLAPGAWRRRCLRSVAASGVPQRREPGAWDNDGRCCGTAGVGDAALDSWQRHGDEADLALARACGDALVERAVLDGPHAWWRFVEHRAAEPLLPPGVGWMQGAAGIAAYLARLARVLREGREAPAVARLDSWWVLPPPVRH</sequence>
<dbReference type="Pfam" id="PF05147">
    <property type="entry name" value="LANC_like"/>
    <property type="match status" value="1"/>
</dbReference>
<dbReference type="GO" id="GO:0031179">
    <property type="term" value="P:peptide modification"/>
    <property type="evidence" value="ECO:0007669"/>
    <property type="project" value="InterPro"/>
</dbReference>
<organism evidence="1 2">
    <name type="scientific">Nocardioides marinisabuli</name>
    <dbReference type="NCBI Taxonomy" id="419476"/>
    <lineage>
        <taxon>Bacteria</taxon>
        <taxon>Bacillati</taxon>
        <taxon>Actinomycetota</taxon>
        <taxon>Actinomycetes</taxon>
        <taxon>Propionibacteriales</taxon>
        <taxon>Nocardioidaceae</taxon>
        <taxon>Nocardioides</taxon>
    </lineage>
</organism>
<keyword evidence="2" id="KW-1185">Reference proteome</keyword>
<dbReference type="RefSeq" id="WP_179613864.1">
    <property type="nucleotide sequence ID" value="NZ_JACCBE010000001.1"/>
</dbReference>
<dbReference type="InterPro" id="IPR007822">
    <property type="entry name" value="LANC-like"/>
</dbReference>
<dbReference type="CDD" id="cd04434">
    <property type="entry name" value="LanC_like"/>
    <property type="match status" value="1"/>
</dbReference>
<dbReference type="EMBL" id="JACCBE010000001">
    <property type="protein sequence ID" value="NYD55903.1"/>
    <property type="molecule type" value="Genomic_DNA"/>
</dbReference>
<dbReference type="SMART" id="SM01260">
    <property type="entry name" value="LANC_like"/>
    <property type="match status" value="1"/>
</dbReference>
<dbReference type="AlphaFoldDB" id="A0A7Y9EXR2"/>
<name>A0A7Y9EXR2_9ACTN</name>
<dbReference type="PRINTS" id="PR01950">
    <property type="entry name" value="LANCSUPER"/>
</dbReference>
<evidence type="ECO:0000313" key="2">
    <source>
        <dbReference type="Proteomes" id="UP000516957"/>
    </source>
</evidence>
<evidence type="ECO:0000313" key="1">
    <source>
        <dbReference type="EMBL" id="NYD55903.1"/>
    </source>
</evidence>
<proteinExistence type="predicted"/>
<gene>
    <name evidence="1" type="ORF">BKA08_000141</name>
</gene>
<dbReference type="SUPFAM" id="SSF158745">
    <property type="entry name" value="LanC-like"/>
    <property type="match status" value="1"/>
</dbReference>
<dbReference type="Gene3D" id="1.50.10.10">
    <property type="match status" value="1"/>
</dbReference>
<reference evidence="1 2" key="1">
    <citation type="submission" date="2020-07" db="EMBL/GenBank/DDBJ databases">
        <title>Sequencing the genomes of 1000 actinobacteria strains.</title>
        <authorList>
            <person name="Klenk H.-P."/>
        </authorList>
    </citation>
    <scope>NUCLEOTIDE SEQUENCE [LARGE SCALE GENOMIC DNA]</scope>
    <source>
        <strain evidence="1 2">DSM 18965</strain>
    </source>
</reference>
<protein>
    <recommendedName>
        <fullName evidence="3">Lanthionine synthetase C-like protein</fullName>
    </recommendedName>
</protein>